<sequence>MAIKPLPNEPELLQKIAEGDEHAFGLLFHHYYRPLGQAVLRLIESRDIAQEIVQDTFINIWHGRAHLKRVTSFSGYLFISCRNQTFAVLKKRAAEKKLQPLVEQQIQWEHEYELEAEEDNSGIYRALLEQAVEKLPEQQKKIYKLSRYQHLKYAEIAQRLGISKETVKTQIYHAVKSIKKELKHHFPVKIAIILTTHLFF</sequence>
<dbReference type="Pfam" id="PF04542">
    <property type="entry name" value="Sigma70_r2"/>
    <property type="match status" value="1"/>
</dbReference>
<dbReference type="EMBL" id="FOLL01000014">
    <property type="protein sequence ID" value="SFC54805.1"/>
    <property type="molecule type" value="Genomic_DNA"/>
</dbReference>
<reference evidence="8" key="1">
    <citation type="submission" date="2016-10" db="EMBL/GenBank/DDBJ databases">
        <authorList>
            <person name="Varghese N."/>
            <person name="Submissions S."/>
        </authorList>
    </citation>
    <scope>NUCLEOTIDE SEQUENCE [LARGE SCALE GENOMIC DNA]</scope>
    <source>
        <strain evidence="8">DSM 22900</strain>
    </source>
</reference>
<dbReference type="OrthoDB" id="799938at2"/>
<keyword evidence="8" id="KW-1185">Reference proteome</keyword>
<comment type="similarity">
    <text evidence="1">Belongs to the sigma-70 factor family. ECF subfamily.</text>
</comment>
<dbReference type="InterPro" id="IPR036388">
    <property type="entry name" value="WH-like_DNA-bd_sf"/>
</dbReference>
<dbReference type="Gene3D" id="1.10.1740.10">
    <property type="match status" value="1"/>
</dbReference>
<dbReference type="SUPFAM" id="SSF88659">
    <property type="entry name" value="Sigma3 and sigma4 domains of RNA polymerase sigma factors"/>
    <property type="match status" value="1"/>
</dbReference>
<dbReference type="SUPFAM" id="SSF88946">
    <property type="entry name" value="Sigma2 domain of RNA polymerase sigma factors"/>
    <property type="match status" value="1"/>
</dbReference>
<keyword evidence="4" id="KW-0804">Transcription</keyword>
<dbReference type="InterPro" id="IPR013325">
    <property type="entry name" value="RNA_pol_sigma_r2"/>
</dbReference>
<keyword evidence="3" id="KW-0731">Sigma factor</keyword>
<name>A0A1I1K2G4_9SPHI</name>
<dbReference type="NCBIfam" id="TIGR02937">
    <property type="entry name" value="sigma70-ECF"/>
    <property type="match status" value="1"/>
</dbReference>
<dbReference type="Pfam" id="PF08281">
    <property type="entry name" value="Sigma70_r4_2"/>
    <property type="match status" value="1"/>
</dbReference>
<gene>
    <name evidence="7" type="ORF">SAMN05421747_11444</name>
</gene>
<dbReference type="NCBIfam" id="TIGR02985">
    <property type="entry name" value="Sig70_bacteroi1"/>
    <property type="match status" value="1"/>
</dbReference>
<evidence type="ECO:0000313" key="8">
    <source>
        <dbReference type="Proteomes" id="UP000199577"/>
    </source>
</evidence>
<dbReference type="InterPro" id="IPR039425">
    <property type="entry name" value="RNA_pol_sigma-70-like"/>
</dbReference>
<feature type="domain" description="RNA polymerase sigma factor 70 region 4 type 2" evidence="6">
    <location>
        <begin position="127"/>
        <end position="177"/>
    </location>
</feature>
<dbReference type="InterPro" id="IPR014284">
    <property type="entry name" value="RNA_pol_sigma-70_dom"/>
</dbReference>
<dbReference type="GO" id="GO:0003677">
    <property type="term" value="F:DNA binding"/>
    <property type="evidence" value="ECO:0007669"/>
    <property type="project" value="InterPro"/>
</dbReference>
<evidence type="ECO:0000256" key="1">
    <source>
        <dbReference type="ARBA" id="ARBA00010641"/>
    </source>
</evidence>
<evidence type="ECO:0000256" key="4">
    <source>
        <dbReference type="ARBA" id="ARBA00023163"/>
    </source>
</evidence>
<dbReference type="CDD" id="cd06171">
    <property type="entry name" value="Sigma70_r4"/>
    <property type="match status" value="1"/>
</dbReference>
<dbReference type="InterPro" id="IPR007627">
    <property type="entry name" value="RNA_pol_sigma70_r2"/>
</dbReference>
<protein>
    <submittedName>
        <fullName evidence="7">RNA polymerase sigma-70 factor, ECF subfamily</fullName>
    </submittedName>
</protein>
<dbReference type="GO" id="GO:0016987">
    <property type="term" value="F:sigma factor activity"/>
    <property type="evidence" value="ECO:0007669"/>
    <property type="project" value="UniProtKB-KW"/>
</dbReference>
<dbReference type="STRING" id="623281.SAMN05421747_11444"/>
<accession>A0A1I1K2G4</accession>
<dbReference type="PANTHER" id="PTHR43133">
    <property type="entry name" value="RNA POLYMERASE ECF-TYPE SIGMA FACTO"/>
    <property type="match status" value="1"/>
</dbReference>
<dbReference type="InterPro" id="IPR013324">
    <property type="entry name" value="RNA_pol_sigma_r3/r4-like"/>
</dbReference>
<dbReference type="InterPro" id="IPR013249">
    <property type="entry name" value="RNA_pol_sigma70_r4_t2"/>
</dbReference>
<organism evidence="7 8">
    <name type="scientific">Parapedobacter composti</name>
    <dbReference type="NCBI Taxonomy" id="623281"/>
    <lineage>
        <taxon>Bacteria</taxon>
        <taxon>Pseudomonadati</taxon>
        <taxon>Bacteroidota</taxon>
        <taxon>Sphingobacteriia</taxon>
        <taxon>Sphingobacteriales</taxon>
        <taxon>Sphingobacteriaceae</taxon>
        <taxon>Parapedobacter</taxon>
    </lineage>
</organism>
<dbReference type="Gene3D" id="1.10.10.10">
    <property type="entry name" value="Winged helix-like DNA-binding domain superfamily/Winged helix DNA-binding domain"/>
    <property type="match status" value="1"/>
</dbReference>
<evidence type="ECO:0000259" key="6">
    <source>
        <dbReference type="Pfam" id="PF08281"/>
    </source>
</evidence>
<dbReference type="AlphaFoldDB" id="A0A1I1K2G4"/>
<evidence type="ECO:0000259" key="5">
    <source>
        <dbReference type="Pfam" id="PF04542"/>
    </source>
</evidence>
<evidence type="ECO:0000313" key="7">
    <source>
        <dbReference type="EMBL" id="SFC54805.1"/>
    </source>
</evidence>
<dbReference type="PANTHER" id="PTHR43133:SF46">
    <property type="entry name" value="RNA POLYMERASE SIGMA-70 FACTOR ECF SUBFAMILY"/>
    <property type="match status" value="1"/>
</dbReference>
<proteinExistence type="inferred from homology"/>
<evidence type="ECO:0000256" key="3">
    <source>
        <dbReference type="ARBA" id="ARBA00023082"/>
    </source>
</evidence>
<dbReference type="GO" id="GO:0006352">
    <property type="term" value="P:DNA-templated transcription initiation"/>
    <property type="evidence" value="ECO:0007669"/>
    <property type="project" value="InterPro"/>
</dbReference>
<dbReference type="InterPro" id="IPR014327">
    <property type="entry name" value="RNA_pol_sigma70_bacteroid"/>
</dbReference>
<feature type="domain" description="RNA polymerase sigma-70 region 2" evidence="5">
    <location>
        <begin position="27"/>
        <end position="91"/>
    </location>
</feature>
<dbReference type="RefSeq" id="WP_090974255.1">
    <property type="nucleotide sequence ID" value="NZ_FOLL01000014.1"/>
</dbReference>
<dbReference type="Proteomes" id="UP000199577">
    <property type="component" value="Unassembled WGS sequence"/>
</dbReference>
<evidence type="ECO:0000256" key="2">
    <source>
        <dbReference type="ARBA" id="ARBA00023015"/>
    </source>
</evidence>
<keyword evidence="2" id="KW-0805">Transcription regulation</keyword>